<dbReference type="EMBL" id="AUPL01005440">
    <property type="protein sequence ID" value="ESL06878.1"/>
    <property type="molecule type" value="Genomic_DNA"/>
</dbReference>
<protein>
    <recommendedName>
        <fullName evidence="4">DPH-type MB domain-containing protein</fullName>
    </recommendedName>
</protein>
<dbReference type="InterPro" id="IPR007872">
    <property type="entry name" value="DPH_MB_dom"/>
</dbReference>
<feature type="transmembrane region" description="Helical" evidence="3">
    <location>
        <begin position="12"/>
        <end position="34"/>
    </location>
</feature>
<feature type="domain" description="DPH-type MB" evidence="4">
    <location>
        <begin position="43"/>
        <end position="102"/>
    </location>
</feature>
<dbReference type="GO" id="GO:0046872">
    <property type="term" value="F:metal ion binding"/>
    <property type="evidence" value="ECO:0007669"/>
    <property type="project" value="UniProtKB-KW"/>
</dbReference>
<organism evidence="5 6">
    <name type="scientific">Trypanosoma rangeli SC58</name>
    <dbReference type="NCBI Taxonomy" id="429131"/>
    <lineage>
        <taxon>Eukaryota</taxon>
        <taxon>Discoba</taxon>
        <taxon>Euglenozoa</taxon>
        <taxon>Kinetoplastea</taxon>
        <taxon>Metakinetoplastina</taxon>
        <taxon>Trypanosomatida</taxon>
        <taxon>Trypanosomatidae</taxon>
        <taxon>Trypanosoma</taxon>
        <taxon>Herpetosoma</taxon>
    </lineage>
</organism>
<evidence type="ECO:0000256" key="3">
    <source>
        <dbReference type="SAM" id="Phobius"/>
    </source>
</evidence>
<keyword evidence="3" id="KW-0472">Membrane</keyword>
<accession>A0A061IUR6</accession>
<evidence type="ECO:0000256" key="2">
    <source>
        <dbReference type="ARBA" id="ARBA00023004"/>
    </source>
</evidence>
<dbReference type="InterPro" id="IPR036671">
    <property type="entry name" value="DPH_MB_sf"/>
</dbReference>
<proteinExistence type="predicted"/>
<dbReference type="PROSITE" id="PS51074">
    <property type="entry name" value="DPH_MB"/>
    <property type="match status" value="1"/>
</dbReference>
<evidence type="ECO:0000313" key="5">
    <source>
        <dbReference type="EMBL" id="ESL06878.1"/>
    </source>
</evidence>
<keyword evidence="6" id="KW-1185">Reference proteome</keyword>
<dbReference type="VEuPathDB" id="TriTrypDB:TRSC58_05440"/>
<name>A0A061IUR6_TRYRA</name>
<dbReference type="Pfam" id="PF05207">
    <property type="entry name" value="Zn_ribbon_CSL"/>
    <property type="match status" value="1"/>
</dbReference>
<dbReference type="AlphaFoldDB" id="A0A061IUR6"/>
<dbReference type="Gene3D" id="3.10.660.10">
    <property type="entry name" value="DPH Zinc finger"/>
    <property type="match status" value="1"/>
</dbReference>
<keyword evidence="2" id="KW-0408">Iron</keyword>
<keyword evidence="3" id="KW-0812">Transmembrane</keyword>
<comment type="caution">
    <text evidence="5">The sequence shown here is derived from an EMBL/GenBank/DDBJ whole genome shotgun (WGS) entry which is preliminary data.</text>
</comment>
<evidence type="ECO:0000256" key="1">
    <source>
        <dbReference type="ARBA" id="ARBA00022723"/>
    </source>
</evidence>
<evidence type="ECO:0000313" key="6">
    <source>
        <dbReference type="Proteomes" id="UP000031737"/>
    </source>
</evidence>
<gene>
    <name evidence="5" type="ORF">TRSC58_05440</name>
</gene>
<reference evidence="5 6" key="1">
    <citation type="submission" date="2013-07" db="EMBL/GenBank/DDBJ databases">
        <authorList>
            <person name="Stoco P.H."/>
            <person name="Wagner G."/>
            <person name="Gerber A."/>
            <person name="Zaha A."/>
            <person name="Thompson C."/>
            <person name="Bartholomeu D.C."/>
            <person name="Luckemeyer D.D."/>
            <person name="Bahia D."/>
            <person name="Loreto E."/>
            <person name="Prestes E.B."/>
            <person name="Lima F.M."/>
            <person name="Rodrigues-Luiz G."/>
            <person name="Vallejo G.A."/>
            <person name="Filho J.F."/>
            <person name="Monteiro K.M."/>
            <person name="Tyler K.M."/>
            <person name="de Almeida L.G."/>
            <person name="Ortiz M.F."/>
            <person name="Siervo M.A."/>
            <person name="de Moraes M.H."/>
            <person name="Cunha O.L."/>
            <person name="Mendonca-Neto R."/>
            <person name="Silva R."/>
            <person name="Teixeira S.M."/>
            <person name="Murta S.M."/>
            <person name="Sincero T.C."/>
            <person name="Mendes T.A."/>
            <person name="Urmenyi T.P."/>
            <person name="Silva V.G."/>
            <person name="da Rocha W.D."/>
            <person name="Andersson B."/>
            <person name="Romanha A.J."/>
            <person name="Steindel M."/>
            <person name="de Vasconcelos A.T."/>
            <person name="Grisard E.C."/>
        </authorList>
    </citation>
    <scope>NUCLEOTIDE SEQUENCE [LARGE SCALE GENOMIC DNA]</scope>
    <source>
        <strain evidence="5 6">SC58</strain>
    </source>
</reference>
<evidence type="ECO:0000259" key="4">
    <source>
        <dbReference type="PROSITE" id="PS51074"/>
    </source>
</evidence>
<keyword evidence="3" id="KW-1133">Transmembrane helix</keyword>
<keyword evidence="1" id="KW-0479">Metal-binding</keyword>
<dbReference type="Proteomes" id="UP000031737">
    <property type="component" value="Unassembled WGS sequence"/>
</dbReference>
<dbReference type="SUPFAM" id="SSF144217">
    <property type="entry name" value="CSL zinc finger"/>
    <property type="match status" value="1"/>
</dbReference>
<sequence>MGTWAPLVPLFFFFFFTLSFAAVLCALAGGRVAFTRGRGALGMMDAFHYEEVALSEVHLEGEMLRYPCPCGDLFELSLEDFAAGADVAQCPTCSLTLRIICTEAERRAFMSQHGTGGGQLRPVLA</sequence>
<dbReference type="OrthoDB" id="66964at2759"/>